<keyword evidence="3" id="KW-0645">Protease</keyword>
<dbReference type="GO" id="GO:0006508">
    <property type="term" value="P:proteolysis"/>
    <property type="evidence" value="ECO:0007669"/>
    <property type="project" value="UniProtKB-KW"/>
</dbReference>
<dbReference type="GO" id="GO:0005737">
    <property type="term" value="C:cytoplasm"/>
    <property type="evidence" value="ECO:0007669"/>
    <property type="project" value="TreeGrafter"/>
</dbReference>
<evidence type="ECO:0000313" key="8">
    <source>
        <dbReference type="EMBL" id="POS88356.1"/>
    </source>
</evidence>
<feature type="region of interest" description="Disordered" evidence="6">
    <location>
        <begin position="175"/>
        <end position="240"/>
    </location>
</feature>
<dbReference type="PANTHER" id="PTHR46896">
    <property type="entry name" value="SENTRIN-SPECIFIC PROTEASE"/>
    <property type="match status" value="1"/>
</dbReference>
<comment type="caution">
    <text evidence="8">The sequence shown here is derived from an EMBL/GenBank/DDBJ whole genome shotgun (WGS) entry which is preliminary data.</text>
</comment>
<dbReference type="PROSITE" id="PS50600">
    <property type="entry name" value="ULP_PROTEASE"/>
    <property type="match status" value="1"/>
</dbReference>
<feature type="region of interest" description="Disordered" evidence="6">
    <location>
        <begin position="709"/>
        <end position="739"/>
    </location>
</feature>
<feature type="compositionally biased region" description="Basic and acidic residues" evidence="6">
    <location>
        <begin position="185"/>
        <end position="217"/>
    </location>
</feature>
<name>A0A2S4Q236_9PEZI</name>
<dbReference type="Pfam" id="PF02902">
    <property type="entry name" value="Peptidase_C48"/>
    <property type="match status" value="1"/>
</dbReference>
<keyword evidence="2" id="KW-0597">Phosphoprotein</keyword>
<feature type="region of interest" description="Disordered" evidence="6">
    <location>
        <begin position="91"/>
        <end position="114"/>
    </location>
</feature>
<dbReference type="InterPro" id="IPR003653">
    <property type="entry name" value="Peptidase_C48_C"/>
</dbReference>
<dbReference type="GO" id="GO:0070139">
    <property type="term" value="F:SUMO-specific endopeptidase activity"/>
    <property type="evidence" value="ECO:0007669"/>
    <property type="project" value="TreeGrafter"/>
</dbReference>
<dbReference type="InterPro" id="IPR051947">
    <property type="entry name" value="Sentrin-specific_protease"/>
</dbReference>
<evidence type="ECO:0000256" key="2">
    <source>
        <dbReference type="ARBA" id="ARBA00022553"/>
    </source>
</evidence>
<feature type="compositionally biased region" description="Polar residues" evidence="6">
    <location>
        <begin position="218"/>
        <end position="237"/>
    </location>
</feature>
<feature type="compositionally biased region" description="Polar residues" evidence="6">
    <location>
        <begin position="175"/>
        <end position="184"/>
    </location>
</feature>
<dbReference type="GO" id="GO:0016926">
    <property type="term" value="P:protein desumoylation"/>
    <property type="evidence" value="ECO:0007669"/>
    <property type="project" value="TreeGrafter"/>
</dbReference>
<dbReference type="STRING" id="225359.A0A2S4Q236"/>
<evidence type="ECO:0000313" key="9">
    <source>
        <dbReference type="Proteomes" id="UP000237438"/>
    </source>
</evidence>
<reference evidence="8 9" key="1">
    <citation type="submission" date="2017-10" db="EMBL/GenBank/DDBJ databases">
        <title>Development of genomic resources for the powdery mildew, Erysiphe pulchra.</title>
        <authorList>
            <person name="Wadl P.A."/>
            <person name="Mack B.M."/>
            <person name="Moore G."/>
            <person name="Beltz S.B."/>
        </authorList>
    </citation>
    <scope>NUCLEOTIDE SEQUENCE [LARGE SCALE GENOMIC DNA]</scope>
    <source>
        <strain evidence="8">Cflorida</strain>
    </source>
</reference>
<dbReference type="OrthoDB" id="442460at2759"/>
<evidence type="ECO:0000259" key="7">
    <source>
        <dbReference type="PROSITE" id="PS50600"/>
    </source>
</evidence>
<keyword evidence="4" id="KW-0833">Ubl conjugation pathway</keyword>
<sequence length="1101" mass="126903">MYEEDDSSPREETYRQRSEEVIEIYSANSSDQERNQNSCDELAQTIEEPEQAQGRLLAGSEEVKVTRSLYSANIKSLNASPDLDRVLELIPNNPNLQESENESEKSKNISKKRKMNSWEFGDRYTKRVKPGPDFSPHIPSTRCLRSIKSLTGGPKPLNRLKRNDVERQVFKSVKSDASMSNLHSPESRFEVRETYSRKRQIEANESHHQKNDLETSSKRSSNGLESSNSGPCQNKNLNHPVPELWKVDELMRIKRKSRHKAERSSSDVRIPTFSKTKSKIFDTTSKEKFTSHIVINDANDTDNLEDECKEVELDSTTLSNFKKREKSLNIDEKLEPNLSSPKSNFCATYLKNASRHFISPSHLLSRNIAKTSNNQATLGSVDLAHKKSPCQAKEFSESYKLNASNENVAQQSNPDLSLDEISVAHYDDASRRTKIKNSSRNIANSKRRASYDHNHGKSVDVVLSSGYFNQIEKNDSLVKENPQMKIYSILQVFCKNKLWLEPQENQMEFHKKWTLRFDLKEKSLKIYDENIDAVPDLSLGRINSIQASRTQGKMIIFKPLSAQELVGTHQICLELSHPRESQNFLRRLRKYDPNIEIVYKEQDLFFEKVFENTLRIGRNAMKRLQTGKNESRSSPDIQEAEDLKATKTITIQKNRNATIETNSHQHPPFEQKSIAKSMTTRSQRIPIDERLMNASKTLTLTLLEIPDEFCDENKPPSSQEAPRTRSLKANLRSNNAARLPSPDIDFKKWTRSHPNWKKRWHCSIVYPPVGKNKATVDCADIERLDEGEFLNDNLMMFYLRWLQQKSEQESPEIAKRVYFHNTFFYERLTSIEKGKIGINYENVERWTSKVNLFQYDYIVVPINENYHWYVALICNAPKLLKKTRDSSLKLEISKGIQGAELSVHKCVDSEKISTLSSPERSPKHSPDIEVDTVMNRMTLSNNIAEGIDSETDPVLLSNSDVEFVPALISKKRKKRMENPSTNIASQEEKFLEPRIITLDSFGRSHSLTCTNLKKYLLKEVESKLNITIDDPGNLGKTAKNIPQQDNFFDCGLFVLGYIEIFLRNPDNFVSDLLQNKFPDDIRWRKHRRCGLAFAHYFSNYK</sequence>
<dbReference type="EMBL" id="PEDP01000007">
    <property type="protein sequence ID" value="POS88356.1"/>
    <property type="molecule type" value="Genomic_DNA"/>
</dbReference>
<dbReference type="Proteomes" id="UP000237438">
    <property type="component" value="Unassembled WGS sequence"/>
</dbReference>
<evidence type="ECO:0000256" key="6">
    <source>
        <dbReference type="SAM" id="MobiDB-lite"/>
    </source>
</evidence>
<gene>
    <name evidence="8" type="ORF">EPUL_000109</name>
</gene>
<accession>A0A2S4Q236</accession>
<dbReference type="SUPFAM" id="SSF54001">
    <property type="entry name" value="Cysteine proteinases"/>
    <property type="match status" value="1"/>
</dbReference>
<proteinExistence type="inferred from homology"/>
<keyword evidence="5" id="KW-0378">Hydrolase</keyword>
<protein>
    <recommendedName>
        <fullName evidence="7">Ubiquitin-like protease family profile domain-containing protein</fullName>
    </recommendedName>
</protein>
<keyword evidence="9" id="KW-1185">Reference proteome</keyword>
<evidence type="ECO:0000256" key="3">
    <source>
        <dbReference type="ARBA" id="ARBA00022670"/>
    </source>
</evidence>
<dbReference type="GO" id="GO:0005634">
    <property type="term" value="C:nucleus"/>
    <property type="evidence" value="ECO:0007669"/>
    <property type="project" value="TreeGrafter"/>
</dbReference>
<evidence type="ECO:0000256" key="5">
    <source>
        <dbReference type="ARBA" id="ARBA00022801"/>
    </source>
</evidence>
<feature type="non-terminal residue" evidence="8">
    <location>
        <position position="1101"/>
    </location>
</feature>
<dbReference type="InterPro" id="IPR038765">
    <property type="entry name" value="Papain-like_cys_pep_sf"/>
</dbReference>
<organism evidence="8 9">
    <name type="scientific">Erysiphe pulchra</name>
    <dbReference type="NCBI Taxonomy" id="225359"/>
    <lineage>
        <taxon>Eukaryota</taxon>
        <taxon>Fungi</taxon>
        <taxon>Dikarya</taxon>
        <taxon>Ascomycota</taxon>
        <taxon>Pezizomycotina</taxon>
        <taxon>Leotiomycetes</taxon>
        <taxon>Erysiphales</taxon>
        <taxon>Erysiphaceae</taxon>
        <taxon>Erysiphe</taxon>
    </lineage>
</organism>
<evidence type="ECO:0000256" key="1">
    <source>
        <dbReference type="ARBA" id="ARBA00005234"/>
    </source>
</evidence>
<dbReference type="Gene3D" id="3.40.395.10">
    <property type="entry name" value="Adenoviral Proteinase, Chain A"/>
    <property type="match status" value="1"/>
</dbReference>
<feature type="domain" description="Ubiquitin-like protease family profile" evidence="7">
    <location>
        <begin position="774"/>
        <end position="1061"/>
    </location>
</feature>
<comment type="similarity">
    <text evidence="1">Belongs to the peptidase C48 family.</text>
</comment>
<evidence type="ECO:0000256" key="4">
    <source>
        <dbReference type="ARBA" id="ARBA00022786"/>
    </source>
</evidence>
<dbReference type="PANTHER" id="PTHR46896:SF3">
    <property type="entry name" value="FI06413P-RELATED"/>
    <property type="match status" value="1"/>
</dbReference>
<dbReference type="AlphaFoldDB" id="A0A2S4Q236"/>